<dbReference type="NCBIfam" id="TIGR00517">
    <property type="entry name" value="acyl_carrier"/>
    <property type="match status" value="1"/>
</dbReference>
<keyword evidence="9" id="KW-0963">Cytoplasm</keyword>
<organism evidence="13">
    <name type="scientific">Candidatus Berkiella aquae</name>
    <dbReference type="NCBI Taxonomy" id="295108"/>
    <lineage>
        <taxon>Bacteria</taxon>
        <taxon>Pseudomonadati</taxon>
        <taxon>Pseudomonadota</taxon>
        <taxon>Gammaproteobacteria</taxon>
        <taxon>Candidatus Berkiellales</taxon>
        <taxon>Candidatus Berkiellaceae</taxon>
        <taxon>Candidatus Berkiella</taxon>
    </lineage>
</organism>
<comment type="caution">
    <text evidence="13">The sequence shown here is derived from an EMBL/GenBank/DDBJ whole genome shotgun (WGS) entry which is preliminary data.</text>
</comment>
<sequence length="86" mass="9781">MAEEQVVMNSIEERVTDIVVEQLGLERDKVQAESKFVDDLGADSLDTVELVMALEEEFEIEIPDEEAEKITTLREAIAYVEEHAKK</sequence>
<dbReference type="PROSITE" id="PS00012">
    <property type="entry name" value="PHOSPHOPANTETHEINE"/>
    <property type="match status" value="1"/>
</dbReference>
<evidence type="ECO:0000256" key="7">
    <source>
        <dbReference type="ARBA" id="ARBA00023160"/>
    </source>
</evidence>
<evidence type="ECO:0000256" key="5">
    <source>
        <dbReference type="ARBA" id="ARBA00022832"/>
    </source>
</evidence>
<dbReference type="GO" id="GO:0000035">
    <property type="term" value="F:acyl binding"/>
    <property type="evidence" value="ECO:0007669"/>
    <property type="project" value="TreeGrafter"/>
</dbReference>
<dbReference type="PANTHER" id="PTHR20863">
    <property type="entry name" value="ACYL CARRIER PROTEIN"/>
    <property type="match status" value="1"/>
</dbReference>
<dbReference type="EMBL" id="LKAJ01000001">
    <property type="protein sequence ID" value="KRG22866.1"/>
    <property type="molecule type" value="Genomic_DNA"/>
</dbReference>
<dbReference type="STRING" id="295108.HT99x_00407"/>
<evidence type="ECO:0000313" key="13">
    <source>
        <dbReference type="EMBL" id="KRG22866.1"/>
    </source>
</evidence>
<dbReference type="InterPro" id="IPR003231">
    <property type="entry name" value="ACP"/>
</dbReference>
<feature type="modified residue" description="O-(pantetheine 4'-phosphoryl)serine" evidence="9">
    <location>
        <position position="44"/>
    </location>
</feature>
<keyword evidence="2 9" id="KW-0596">Phosphopantetheine</keyword>
<protein>
    <recommendedName>
        <fullName evidence="9 10">Acyl carrier protein</fullName>
        <shortName evidence="9">ACP</shortName>
    </recommendedName>
</protein>
<dbReference type="InterPro" id="IPR036736">
    <property type="entry name" value="ACP-like_sf"/>
</dbReference>
<evidence type="ECO:0000256" key="10">
    <source>
        <dbReference type="NCBIfam" id="TIGR00517"/>
    </source>
</evidence>
<evidence type="ECO:0000256" key="11">
    <source>
        <dbReference type="RuleBase" id="RU003545"/>
    </source>
</evidence>
<dbReference type="InterPro" id="IPR009081">
    <property type="entry name" value="PP-bd_ACP"/>
</dbReference>
<dbReference type="NCBIfam" id="NF002148">
    <property type="entry name" value="PRK00982.1-2"/>
    <property type="match status" value="1"/>
</dbReference>
<dbReference type="SUPFAM" id="SSF47336">
    <property type="entry name" value="ACP-like"/>
    <property type="match status" value="1"/>
</dbReference>
<dbReference type="GO" id="GO:0036104">
    <property type="term" value="P:Kdo2-lipid A biosynthetic process"/>
    <property type="evidence" value="ECO:0007669"/>
    <property type="project" value="UniProtKB-UniPathway"/>
</dbReference>
<evidence type="ECO:0000256" key="4">
    <source>
        <dbReference type="ARBA" id="ARBA00022553"/>
    </source>
</evidence>
<comment type="subcellular location">
    <subcellularLocation>
        <location evidence="9">Cytoplasm</location>
    </subcellularLocation>
</comment>
<evidence type="ECO:0000256" key="6">
    <source>
        <dbReference type="ARBA" id="ARBA00023098"/>
    </source>
</evidence>
<dbReference type="NCBIfam" id="NF002149">
    <property type="entry name" value="PRK00982.1-3"/>
    <property type="match status" value="1"/>
</dbReference>
<evidence type="ECO:0000256" key="3">
    <source>
        <dbReference type="ARBA" id="ARBA00022516"/>
    </source>
</evidence>
<accession>A0A0Q9YYM3</accession>
<proteinExistence type="inferred from homology"/>
<keyword evidence="4 9" id="KW-0597">Phosphoprotein</keyword>
<dbReference type="Gene3D" id="1.10.1200.10">
    <property type="entry name" value="ACP-like"/>
    <property type="match status" value="1"/>
</dbReference>
<evidence type="ECO:0000256" key="2">
    <source>
        <dbReference type="ARBA" id="ARBA00022450"/>
    </source>
</evidence>
<keyword evidence="3 9" id="KW-0444">Lipid biosynthesis</keyword>
<dbReference type="NCBIfam" id="NF002150">
    <property type="entry name" value="PRK00982.1-4"/>
    <property type="match status" value="1"/>
</dbReference>
<dbReference type="NCBIfam" id="NF002151">
    <property type="entry name" value="PRK00982.1-5"/>
    <property type="match status" value="1"/>
</dbReference>
<evidence type="ECO:0000256" key="9">
    <source>
        <dbReference type="HAMAP-Rule" id="MF_01217"/>
    </source>
</evidence>
<comment type="function">
    <text evidence="1 9 11">Carrier of the growing fatty acid chain in fatty acid biosynthesis.</text>
</comment>
<dbReference type="HAMAP" id="MF_01217">
    <property type="entry name" value="Acyl_carrier"/>
    <property type="match status" value="1"/>
</dbReference>
<dbReference type="Pfam" id="PF00550">
    <property type="entry name" value="PP-binding"/>
    <property type="match status" value="1"/>
</dbReference>
<evidence type="ECO:0000256" key="8">
    <source>
        <dbReference type="ARBA" id="ARBA00024328"/>
    </source>
</evidence>
<dbReference type="FunFam" id="1.10.1200.10:FF:000001">
    <property type="entry name" value="Acyl carrier protein"/>
    <property type="match status" value="1"/>
</dbReference>
<dbReference type="UniPathway" id="UPA00360"/>
<dbReference type="PANTHER" id="PTHR20863:SF76">
    <property type="entry name" value="CARRIER DOMAIN-CONTAINING PROTEIN"/>
    <property type="match status" value="1"/>
</dbReference>
<comment type="PTM">
    <text evidence="9">4'-phosphopantetheine is transferred from CoA to a specific serine of apo-ACP by AcpS. This modification is essential for activity because fatty acids are bound in thioester linkage to the sulfhydryl of the prosthetic group.</text>
</comment>
<comment type="similarity">
    <text evidence="9">Belongs to the acyl carrier protein (ACP) family.</text>
</comment>
<dbReference type="GO" id="GO:0000036">
    <property type="term" value="F:acyl carrier activity"/>
    <property type="evidence" value="ECO:0007669"/>
    <property type="project" value="UniProtKB-UniRule"/>
</dbReference>
<comment type="pathway">
    <text evidence="9 11">Lipid metabolism; fatty acid biosynthesis.</text>
</comment>
<dbReference type="UniPathway" id="UPA00094"/>
<comment type="pathway">
    <text evidence="8">Glycolipid biosynthesis; KDO(2)-lipid A biosynthesis.</text>
</comment>
<reference evidence="13" key="1">
    <citation type="submission" date="2015-09" db="EMBL/GenBank/DDBJ databases">
        <title>Draft Genome Sequences of Two Novel Amoeba-resistant Intranuclear Bacteria, Candidatus Berkiella cookevillensis and Candidatus Berkiella aquae.</title>
        <authorList>
            <person name="Mehari Y.T."/>
            <person name="Arivett B.A."/>
            <person name="Farone A.L."/>
            <person name="Gunderson J.H."/>
            <person name="Farone M.B."/>
        </authorList>
    </citation>
    <scope>NUCLEOTIDE SEQUENCE [LARGE SCALE GENOMIC DNA]</scope>
    <source>
        <strain evidence="13">HT99</strain>
    </source>
</reference>
<dbReference type="InterPro" id="IPR006162">
    <property type="entry name" value="Ppantetheine_attach_site"/>
</dbReference>
<feature type="domain" description="Carrier" evidence="12">
    <location>
        <begin position="9"/>
        <end position="84"/>
    </location>
</feature>
<evidence type="ECO:0000256" key="1">
    <source>
        <dbReference type="ARBA" id="ARBA00003180"/>
    </source>
</evidence>
<comment type="PTM">
    <text evidence="11">4'-phosphopantetheine is transferred from CoA to a specific serine of apo-ACP by acpS.</text>
</comment>
<dbReference type="PROSITE" id="PS50075">
    <property type="entry name" value="CARRIER"/>
    <property type="match status" value="1"/>
</dbReference>
<dbReference type="GO" id="GO:0009245">
    <property type="term" value="P:lipid A biosynthetic process"/>
    <property type="evidence" value="ECO:0007669"/>
    <property type="project" value="TreeGrafter"/>
</dbReference>
<keyword evidence="5 9" id="KW-0276">Fatty acid metabolism</keyword>
<dbReference type="AlphaFoldDB" id="A0A0Q9YYM3"/>
<keyword evidence="7 9" id="KW-0275">Fatty acid biosynthesis</keyword>
<evidence type="ECO:0000259" key="12">
    <source>
        <dbReference type="PROSITE" id="PS50075"/>
    </source>
</evidence>
<keyword evidence="6 9" id="KW-0443">Lipid metabolism</keyword>
<dbReference type="GO" id="GO:0016020">
    <property type="term" value="C:membrane"/>
    <property type="evidence" value="ECO:0007669"/>
    <property type="project" value="GOC"/>
</dbReference>
<name>A0A0Q9YYM3_9GAMM</name>
<dbReference type="GO" id="GO:0005829">
    <property type="term" value="C:cytosol"/>
    <property type="evidence" value="ECO:0007669"/>
    <property type="project" value="TreeGrafter"/>
</dbReference>
<gene>
    <name evidence="9 13" type="primary">acpP</name>
    <name evidence="13" type="ORF">HT99x_00407</name>
</gene>
<dbReference type="PATRIC" id="fig|1590043.3.peg.409"/>